<dbReference type="RefSeq" id="XP_026620006.1">
    <property type="nucleotide sequence ID" value="XM_026763817.1"/>
</dbReference>
<name>A0A3F3PJ60_9EURO</name>
<evidence type="ECO:0000313" key="1">
    <source>
        <dbReference type="EMBL" id="RDH26984.1"/>
    </source>
</evidence>
<organism evidence="1 2">
    <name type="scientific">Aspergillus welwitschiae</name>
    <dbReference type="NCBI Taxonomy" id="1341132"/>
    <lineage>
        <taxon>Eukaryota</taxon>
        <taxon>Fungi</taxon>
        <taxon>Dikarya</taxon>
        <taxon>Ascomycota</taxon>
        <taxon>Pezizomycotina</taxon>
        <taxon>Eurotiomycetes</taxon>
        <taxon>Eurotiomycetidae</taxon>
        <taxon>Eurotiales</taxon>
        <taxon>Aspergillaceae</taxon>
        <taxon>Aspergillus</taxon>
        <taxon>Aspergillus subgen. Circumdati</taxon>
    </lineage>
</organism>
<protein>
    <submittedName>
        <fullName evidence="1">Uncharacterized protein</fullName>
    </submittedName>
</protein>
<dbReference type="STRING" id="1341132.A0A3F3PJ60"/>
<keyword evidence="2" id="KW-1185">Reference proteome</keyword>
<evidence type="ECO:0000313" key="2">
    <source>
        <dbReference type="Proteomes" id="UP000253729"/>
    </source>
</evidence>
<reference evidence="1 2" key="1">
    <citation type="submission" date="2018-07" db="EMBL/GenBank/DDBJ databases">
        <title>The genomes of Aspergillus section Nigri reveals drivers in fungal speciation.</title>
        <authorList>
            <consortium name="DOE Joint Genome Institute"/>
            <person name="Vesth T.C."/>
            <person name="Nybo J."/>
            <person name="Theobald S."/>
            <person name="Brandl J."/>
            <person name="Frisvad J.C."/>
            <person name="Nielsen K.F."/>
            <person name="Lyhne E.K."/>
            <person name="Kogle M.E."/>
            <person name="Kuo A."/>
            <person name="Riley R."/>
            <person name="Clum A."/>
            <person name="Nolan M."/>
            <person name="Lipzen A."/>
            <person name="Salamov A."/>
            <person name="Henrissat B."/>
            <person name="Wiebenga A."/>
            <person name="De vries R.P."/>
            <person name="Grigoriev I.V."/>
            <person name="Mortensen U.H."/>
            <person name="Andersen M.R."/>
            <person name="Baker S.E."/>
        </authorList>
    </citation>
    <scope>NUCLEOTIDE SEQUENCE [LARGE SCALE GENOMIC DNA]</scope>
    <source>
        <strain evidence="1 2">CBS 139.54b</strain>
    </source>
</reference>
<gene>
    <name evidence="1" type="ORF">BDQ94DRAFT_123513</name>
</gene>
<sequence>MMVRQSNAVRSISAPELLDFNHGKLNELQEFLENDQTAELQTITQVRGDTNCRIRYLLEGSGGEESGGEGRSLPARILFMRLLTVIYLATRYETWLQFFEGSPAISFPSGRPKRHGYCQQFIRENDLPPRAKNWISCGQKIRRIEKEVGMPGISLALMFSLPKFPLFPEHQVTISIDLLRDGHYPRILAFATSISEIYWIYTLRYQQLIDTVSETPPHLLQALTIPR</sequence>
<dbReference type="GeneID" id="38132173"/>
<proteinExistence type="predicted"/>
<dbReference type="EMBL" id="KZ852106">
    <property type="protein sequence ID" value="RDH26984.1"/>
    <property type="molecule type" value="Genomic_DNA"/>
</dbReference>
<accession>A0A3F3PJ60</accession>
<dbReference type="Proteomes" id="UP000253729">
    <property type="component" value="Unassembled WGS sequence"/>
</dbReference>
<dbReference type="AlphaFoldDB" id="A0A3F3PJ60"/>